<organism evidence="2">
    <name type="scientific">Cacopsylla melanoneura</name>
    <dbReference type="NCBI Taxonomy" id="428564"/>
    <lineage>
        <taxon>Eukaryota</taxon>
        <taxon>Metazoa</taxon>
        <taxon>Ecdysozoa</taxon>
        <taxon>Arthropoda</taxon>
        <taxon>Hexapoda</taxon>
        <taxon>Insecta</taxon>
        <taxon>Pterygota</taxon>
        <taxon>Neoptera</taxon>
        <taxon>Paraneoptera</taxon>
        <taxon>Hemiptera</taxon>
        <taxon>Sternorrhyncha</taxon>
        <taxon>Psylloidea</taxon>
        <taxon>Psyllidae</taxon>
        <taxon>Psyllinae</taxon>
        <taxon>Cacopsylla</taxon>
    </lineage>
</organism>
<accession>A0A8D8QTK9</accession>
<evidence type="ECO:0000313" key="2">
    <source>
        <dbReference type="EMBL" id="CAG6638063.1"/>
    </source>
</evidence>
<name>A0A8D8QTK9_9HEMI</name>
<dbReference type="EMBL" id="HBUF01101167">
    <property type="protein sequence ID" value="CAG6638062.1"/>
    <property type="molecule type" value="Transcribed_RNA"/>
</dbReference>
<feature type="signal peptide" evidence="1">
    <location>
        <begin position="1"/>
        <end position="21"/>
    </location>
</feature>
<evidence type="ECO:0000256" key="1">
    <source>
        <dbReference type="SAM" id="SignalP"/>
    </source>
</evidence>
<reference evidence="2" key="1">
    <citation type="submission" date="2021-05" db="EMBL/GenBank/DDBJ databases">
        <authorList>
            <person name="Alioto T."/>
            <person name="Alioto T."/>
            <person name="Gomez Garrido J."/>
        </authorList>
    </citation>
    <scope>NUCLEOTIDE SEQUENCE</scope>
</reference>
<protein>
    <submittedName>
        <fullName evidence="2">Uncharacterized protein</fullName>
    </submittedName>
</protein>
<sequence>MYCFRIIVSIILPLLSELALGRNDHYPSWRSHDKPCMRLKQTVSLVMPICIPNSTKPGENEFTKESMDNCHKLKDTCPEFNQAICTWGWWDAYKNTCSVQDKNQVKSLKIPICVVYYAARSYIWGQVMYTNQYGTSPDLVYDIIELGRTIQKYGAFPNKQPDYPENVQDPKGERGLAWNLTSGLLSTNGTVLFKAGSGLLCENLLDSKCNNQTMEFFRQIYPEGIPPYKMPGNTAKENETSANVTIEITGVCDNIVIDGLVKKPACKISYFRRTKYSYHDKDNDAVQRDTRQQWLEVQIWQKSLTFDNVDNGFGTRVAAFTFEPNVDD</sequence>
<proteinExistence type="predicted"/>
<feature type="chain" id="PRO_5036428519" evidence="1">
    <location>
        <begin position="22"/>
        <end position="328"/>
    </location>
</feature>
<dbReference type="EMBL" id="HBUF01101168">
    <property type="protein sequence ID" value="CAG6638063.1"/>
    <property type="molecule type" value="Transcribed_RNA"/>
</dbReference>
<keyword evidence="1" id="KW-0732">Signal</keyword>
<dbReference type="AlphaFoldDB" id="A0A8D8QTK9"/>